<dbReference type="InterPro" id="IPR025695">
    <property type="entry name" value="DoxX-like"/>
</dbReference>
<dbReference type="OrthoDB" id="5292533at2"/>
<dbReference type="RefSeq" id="WP_107493637.1">
    <property type="nucleotide sequence ID" value="NZ_PZKC01000007.1"/>
</dbReference>
<organism evidence="3 4">
    <name type="scientific">Pseudothauera lacus</name>
    <dbReference type="NCBI Taxonomy" id="2136175"/>
    <lineage>
        <taxon>Bacteria</taxon>
        <taxon>Pseudomonadati</taxon>
        <taxon>Pseudomonadota</taxon>
        <taxon>Betaproteobacteria</taxon>
        <taxon>Rhodocyclales</taxon>
        <taxon>Zoogloeaceae</taxon>
        <taxon>Pseudothauera</taxon>
    </lineage>
</organism>
<dbReference type="InterPro" id="IPR001509">
    <property type="entry name" value="Epimerase_deHydtase"/>
</dbReference>
<evidence type="ECO:0000256" key="1">
    <source>
        <dbReference type="SAM" id="Phobius"/>
    </source>
</evidence>
<keyword evidence="1" id="KW-1133">Transmembrane helix</keyword>
<dbReference type="PANTHER" id="PTHR12126">
    <property type="entry name" value="NADH-UBIQUINONE OXIDOREDUCTASE 39 KDA SUBUNIT-RELATED"/>
    <property type="match status" value="1"/>
</dbReference>
<dbReference type="Proteomes" id="UP000241193">
    <property type="component" value="Unassembled WGS sequence"/>
</dbReference>
<evidence type="ECO:0000259" key="2">
    <source>
        <dbReference type="Pfam" id="PF01370"/>
    </source>
</evidence>
<evidence type="ECO:0000313" key="3">
    <source>
        <dbReference type="EMBL" id="PTD96317.1"/>
    </source>
</evidence>
<keyword evidence="1" id="KW-0812">Transmembrane</keyword>
<reference evidence="3 4" key="1">
    <citation type="submission" date="2018-03" db="EMBL/GenBank/DDBJ databases">
        <authorList>
            <person name="Keele B.F."/>
        </authorList>
    </citation>
    <scope>NUCLEOTIDE SEQUENCE [LARGE SCALE GENOMIC DNA]</scope>
    <source>
        <strain evidence="3 4">D20</strain>
    </source>
</reference>
<dbReference type="Pfam" id="PF13781">
    <property type="entry name" value="DoxX_3"/>
    <property type="match status" value="1"/>
</dbReference>
<gene>
    <name evidence="3" type="ORF">C8261_10400</name>
</gene>
<evidence type="ECO:0000313" key="4">
    <source>
        <dbReference type="Proteomes" id="UP000241193"/>
    </source>
</evidence>
<sequence length="415" mass="44059">MRILVCGAGGFLGRAICTALSAEGHLVVRGLRRPATADDIAIDFRQDTSVDTWLPRLGGIDAVVNAVGILREHQAGDFDAIHHRAPAALFAACAQRGIDKVVQISALGAARGGTAYLDSKARADAALLAQPGGGVVLRPALIYGEHGTSARFFRTLASLPVHPVPAGCRVQPVHVDDLVDLIVRVLRSVRPHPVIVDLPGPRPLSFAELLACYRKALGLAPAMRIRIPGLCLSLASGVAERFPGSLLTRDTWAMLRAGNCGDPAPATALLGRPLRDSADFVPAARSPELRQAALATWRRPMLQGVLALIWLVTAWVSLAVWPWADSLAMLALFGLSGALGVSALIGASVLDLAMAVLTVVRPGRRLWQAQLLLIGAYSALIAWQLPEFLHHPFGPILKNLAVAAILVQLWAEETS</sequence>
<protein>
    <submittedName>
        <fullName evidence="3">NAD-dependent dehydratase</fullName>
    </submittedName>
</protein>
<dbReference type="Gene3D" id="3.40.50.720">
    <property type="entry name" value="NAD(P)-binding Rossmann-like Domain"/>
    <property type="match status" value="1"/>
</dbReference>
<dbReference type="EMBL" id="PZKC01000007">
    <property type="protein sequence ID" value="PTD96317.1"/>
    <property type="molecule type" value="Genomic_DNA"/>
</dbReference>
<proteinExistence type="predicted"/>
<reference evidence="3 4" key="2">
    <citation type="submission" date="2018-04" db="EMBL/GenBank/DDBJ databases">
        <title>Thauera lacus sp. nov., isolated from an saline lake in Inner Mongolia, China.</title>
        <authorList>
            <person name="Liang Q.-Y."/>
        </authorList>
    </citation>
    <scope>NUCLEOTIDE SEQUENCE [LARGE SCALE GENOMIC DNA]</scope>
    <source>
        <strain evidence="3 4">D20</strain>
    </source>
</reference>
<comment type="caution">
    <text evidence="3">The sequence shown here is derived from an EMBL/GenBank/DDBJ whole genome shotgun (WGS) entry which is preliminary data.</text>
</comment>
<dbReference type="InterPro" id="IPR036291">
    <property type="entry name" value="NAD(P)-bd_dom_sf"/>
</dbReference>
<dbReference type="InterPro" id="IPR051207">
    <property type="entry name" value="ComplexI_NDUFA9_subunit"/>
</dbReference>
<name>A0A2T4IEX3_9RHOO</name>
<accession>A0A2T4IEX3</accession>
<dbReference type="AlphaFoldDB" id="A0A2T4IEX3"/>
<keyword evidence="1" id="KW-0472">Membrane</keyword>
<keyword evidence="4" id="KW-1185">Reference proteome</keyword>
<feature type="domain" description="NAD-dependent epimerase/dehydratase" evidence="2">
    <location>
        <begin position="3"/>
        <end position="189"/>
    </location>
</feature>
<dbReference type="Pfam" id="PF01370">
    <property type="entry name" value="Epimerase"/>
    <property type="match status" value="1"/>
</dbReference>
<dbReference type="GO" id="GO:0044877">
    <property type="term" value="F:protein-containing complex binding"/>
    <property type="evidence" value="ECO:0007669"/>
    <property type="project" value="TreeGrafter"/>
</dbReference>
<dbReference type="PANTHER" id="PTHR12126:SF11">
    <property type="entry name" value="NADH DEHYDROGENASE [UBIQUINONE] 1 ALPHA SUBCOMPLEX SUBUNIT 9, MITOCHONDRIAL"/>
    <property type="match status" value="1"/>
</dbReference>
<feature type="transmembrane region" description="Helical" evidence="1">
    <location>
        <begin position="305"/>
        <end position="324"/>
    </location>
</feature>
<feature type="transmembrane region" description="Helical" evidence="1">
    <location>
        <begin position="330"/>
        <end position="357"/>
    </location>
</feature>
<dbReference type="SUPFAM" id="SSF51735">
    <property type="entry name" value="NAD(P)-binding Rossmann-fold domains"/>
    <property type="match status" value="1"/>
</dbReference>